<keyword evidence="1" id="KW-0479">Metal-binding</keyword>
<dbReference type="PANTHER" id="PTHR10587:SF133">
    <property type="entry name" value="CHITIN DEACETYLASE 1-RELATED"/>
    <property type="match status" value="1"/>
</dbReference>
<dbReference type="GO" id="GO:0016810">
    <property type="term" value="F:hydrolase activity, acting on carbon-nitrogen (but not peptide) bonds"/>
    <property type="evidence" value="ECO:0007669"/>
    <property type="project" value="InterPro"/>
</dbReference>
<feature type="domain" description="NodB homology" evidence="3">
    <location>
        <begin position="105"/>
        <end position="303"/>
    </location>
</feature>
<reference evidence="4 5" key="1">
    <citation type="submission" date="2013-05" db="EMBL/GenBank/DDBJ databases">
        <title>Genome assembly of Chondromyces apiculatus DSM 436.</title>
        <authorList>
            <person name="Sharma G."/>
            <person name="Khatri I."/>
            <person name="Kaur C."/>
            <person name="Mayilraj S."/>
            <person name="Subramanian S."/>
        </authorList>
    </citation>
    <scope>NUCLEOTIDE SEQUENCE [LARGE SCALE GENOMIC DNA]</scope>
    <source>
        <strain evidence="4 5">DSM 436</strain>
    </source>
</reference>
<sequence>MPTASSKPTTRAPSRATSSPFWRFPFWRKAALTAALATSAAGLLGAASGCSTEDATAGERAPAQRSPTAGGAVAYASAAPEKITTPPPASGTGVRIKTCPARQGKVVALSFDDGPSPYTDSLLAILKEKKAPAAFFLKAKKLARDFPKYEDYRARVKRIAEAGHAVCSHTFSHSGLVGPHVTEATIRADITKAEDLIADITGRRPKCLRPPFGDTDDRSLAILKEYGYQVILWNLNTDDWRFASSDRKKDFDPPQILALVQKTLAKSQGPFIHIQHDSEESEASIKMVPQVIDYLRDQGYTTISLQECLGQPIDIPR</sequence>
<dbReference type="STRING" id="1192034.CAP_8022"/>
<dbReference type="Proteomes" id="UP000019678">
    <property type="component" value="Unassembled WGS sequence"/>
</dbReference>
<keyword evidence="2" id="KW-0378">Hydrolase</keyword>
<evidence type="ECO:0000313" key="4">
    <source>
        <dbReference type="EMBL" id="EYF01582.1"/>
    </source>
</evidence>
<dbReference type="GO" id="GO:0005975">
    <property type="term" value="P:carbohydrate metabolic process"/>
    <property type="evidence" value="ECO:0007669"/>
    <property type="project" value="InterPro"/>
</dbReference>
<comment type="caution">
    <text evidence="4">The sequence shown here is derived from an EMBL/GenBank/DDBJ whole genome shotgun (WGS) entry which is preliminary data.</text>
</comment>
<dbReference type="Gene3D" id="3.20.20.370">
    <property type="entry name" value="Glycoside hydrolase/deacetylase"/>
    <property type="match status" value="1"/>
</dbReference>
<evidence type="ECO:0000256" key="2">
    <source>
        <dbReference type="ARBA" id="ARBA00022801"/>
    </source>
</evidence>
<evidence type="ECO:0000256" key="1">
    <source>
        <dbReference type="ARBA" id="ARBA00022723"/>
    </source>
</evidence>
<dbReference type="GO" id="GO:0046872">
    <property type="term" value="F:metal ion binding"/>
    <property type="evidence" value="ECO:0007669"/>
    <property type="project" value="UniProtKB-KW"/>
</dbReference>
<keyword evidence="5" id="KW-1185">Reference proteome</keyword>
<dbReference type="InterPro" id="IPR050248">
    <property type="entry name" value="Polysacc_deacetylase_ArnD"/>
</dbReference>
<evidence type="ECO:0000259" key="3">
    <source>
        <dbReference type="PROSITE" id="PS51677"/>
    </source>
</evidence>
<name>A0A017SXW7_9BACT</name>
<dbReference type="EMBL" id="ASRX01000077">
    <property type="protein sequence ID" value="EYF01582.1"/>
    <property type="molecule type" value="Genomic_DNA"/>
</dbReference>
<dbReference type="PROSITE" id="PS51677">
    <property type="entry name" value="NODB"/>
    <property type="match status" value="1"/>
</dbReference>
<accession>A0A017SXW7</accession>
<evidence type="ECO:0000313" key="5">
    <source>
        <dbReference type="Proteomes" id="UP000019678"/>
    </source>
</evidence>
<organism evidence="4 5">
    <name type="scientific">Chondromyces apiculatus DSM 436</name>
    <dbReference type="NCBI Taxonomy" id="1192034"/>
    <lineage>
        <taxon>Bacteria</taxon>
        <taxon>Pseudomonadati</taxon>
        <taxon>Myxococcota</taxon>
        <taxon>Polyangia</taxon>
        <taxon>Polyangiales</taxon>
        <taxon>Polyangiaceae</taxon>
        <taxon>Chondromyces</taxon>
    </lineage>
</organism>
<dbReference type="AlphaFoldDB" id="A0A017SXW7"/>
<dbReference type="eggNOG" id="COG0726">
    <property type="taxonomic scope" value="Bacteria"/>
</dbReference>
<dbReference type="Pfam" id="PF01522">
    <property type="entry name" value="Polysacc_deac_1"/>
    <property type="match status" value="1"/>
</dbReference>
<dbReference type="InterPro" id="IPR011330">
    <property type="entry name" value="Glyco_hydro/deAcase_b/a-brl"/>
</dbReference>
<dbReference type="GO" id="GO:0016020">
    <property type="term" value="C:membrane"/>
    <property type="evidence" value="ECO:0007669"/>
    <property type="project" value="TreeGrafter"/>
</dbReference>
<dbReference type="SUPFAM" id="SSF88713">
    <property type="entry name" value="Glycoside hydrolase/deacetylase"/>
    <property type="match status" value="1"/>
</dbReference>
<gene>
    <name evidence="4" type="ORF">CAP_8022</name>
</gene>
<dbReference type="RefSeq" id="WP_052376568.1">
    <property type="nucleotide sequence ID" value="NZ_ASRX01000077.1"/>
</dbReference>
<protein>
    <submittedName>
        <fullName evidence="4">Polysaccharide deacetylase</fullName>
    </submittedName>
</protein>
<proteinExistence type="predicted"/>
<dbReference type="PANTHER" id="PTHR10587">
    <property type="entry name" value="GLYCOSYL TRANSFERASE-RELATED"/>
    <property type="match status" value="1"/>
</dbReference>
<dbReference type="InterPro" id="IPR002509">
    <property type="entry name" value="NODB_dom"/>
</dbReference>